<feature type="transmembrane region" description="Helical" evidence="1">
    <location>
        <begin position="76"/>
        <end position="96"/>
    </location>
</feature>
<feature type="transmembrane region" description="Helical" evidence="1">
    <location>
        <begin position="224"/>
        <end position="248"/>
    </location>
</feature>
<sequence>MPEQQKTPDDNNEIRYEETQTLIPKLRRVHVAAALVWLGRGAQDMQACPIASLFYGFCFAAMGLSVSAVFEHAYQYTSALTSGFLLLGPFFAMGLYELSRRREKGEGCRFASSLTIWRRNASNIGVFALVLTVVFLVWARASLVMFALFYTNEMPNLSGFLNQVIKLENIEFVAVYIGVGLIFAALVFAISVVAIPMMLDRRADAITSMFTSVAVVAANPAAMLVWAFLIVALTLIGFLTFHIGLIFLMPMIGHGTWHAYRALVEPDNQNRSSTNG</sequence>
<reference evidence="2 3" key="1">
    <citation type="submission" date="2021-02" db="EMBL/GenBank/DDBJ databases">
        <title>Niveibacterium changnyeongensis HC41.</title>
        <authorList>
            <person name="Kang M."/>
        </authorList>
    </citation>
    <scope>NUCLEOTIDE SEQUENCE [LARGE SCALE GENOMIC DNA]</scope>
    <source>
        <strain evidence="2 3">HC41</strain>
    </source>
</reference>
<dbReference type="RefSeq" id="WP_172199080.1">
    <property type="nucleotide sequence ID" value="NZ_CP071060.1"/>
</dbReference>
<dbReference type="InterPro" id="IPR018692">
    <property type="entry name" value="DUF2189"/>
</dbReference>
<keyword evidence="3" id="KW-1185">Reference proteome</keyword>
<gene>
    <name evidence="2" type="ORF">JY500_12525</name>
</gene>
<keyword evidence="1" id="KW-0472">Membrane</keyword>
<evidence type="ECO:0000313" key="2">
    <source>
        <dbReference type="EMBL" id="QSI75339.1"/>
    </source>
</evidence>
<organism evidence="2 3">
    <name type="scientific">Niveibacterium microcysteis</name>
    <dbReference type="NCBI Taxonomy" id="2811415"/>
    <lineage>
        <taxon>Bacteria</taxon>
        <taxon>Pseudomonadati</taxon>
        <taxon>Pseudomonadota</taxon>
        <taxon>Betaproteobacteria</taxon>
        <taxon>Rhodocyclales</taxon>
        <taxon>Rhodocyclaceae</taxon>
        <taxon>Niveibacterium</taxon>
    </lineage>
</organism>
<name>A0ABX7M0Q0_9RHOO</name>
<feature type="transmembrane region" description="Helical" evidence="1">
    <location>
        <begin position="50"/>
        <end position="70"/>
    </location>
</feature>
<feature type="transmembrane region" description="Helical" evidence="1">
    <location>
        <begin position="170"/>
        <end position="195"/>
    </location>
</feature>
<evidence type="ECO:0000313" key="3">
    <source>
        <dbReference type="Proteomes" id="UP000663570"/>
    </source>
</evidence>
<keyword evidence="1" id="KW-1133">Transmembrane helix</keyword>
<proteinExistence type="predicted"/>
<accession>A0ABX7M0Q0</accession>
<evidence type="ECO:0000256" key="1">
    <source>
        <dbReference type="SAM" id="Phobius"/>
    </source>
</evidence>
<dbReference type="EMBL" id="CP071060">
    <property type="protein sequence ID" value="QSI75339.1"/>
    <property type="molecule type" value="Genomic_DNA"/>
</dbReference>
<dbReference type="Proteomes" id="UP000663570">
    <property type="component" value="Chromosome"/>
</dbReference>
<feature type="transmembrane region" description="Helical" evidence="1">
    <location>
        <begin position="126"/>
        <end position="150"/>
    </location>
</feature>
<protein>
    <submittedName>
        <fullName evidence="2">DUF2189 domain-containing protein</fullName>
    </submittedName>
</protein>
<dbReference type="Pfam" id="PF09955">
    <property type="entry name" value="DUF2189"/>
    <property type="match status" value="1"/>
</dbReference>
<keyword evidence="1" id="KW-0812">Transmembrane</keyword>